<dbReference type="AlphaFoldDB" id="A0A1E4RBG1"/>
<protein>
    <submittedName>
        <fullName evidence="2">Uncharacterized protein</fullName>
    </submittedName>
</protein>
<accession>A0A1E4RBG1</accession>
<keyword evidence="1" id="KW-0812">Transmembrane</keyword>
<keyword evidence="1" id="KW-1133">Transmembrane helix</keyword>
<dbReference type="EMBL" id="KV454551">
    <property type="protein sequence ID" value="ODV64590.1"/>
    <property type="molecule type" value="Genomic_DNA"/>
</dbReference>
<dbReference type="GeneID" id="30996573"/>
<dbReference type="RefSeq" id="XP_020073657.1">
    <property type="nucleotide sequence ID" value="XM_020222024.1"/>
</dbReference>
<proteinExistence type="predicted"/>
<gene>
    <name evidence="2" type="ORF">HYPBUDRAFT_154343</name>
</gene>
<evidence type="ECO:0000313" key="3">
    <source>
        <dbReference type="Proteomes" id="UP000095085"/>
    </source>
</evidence>
<reference evidence="3" key="1">
    <citation type="submission" date="2016-05" db="EMBL/GenBank/DDBJ databases">
        <title>Comparative genomics of biotechnologically important yeasts.</title>
        <authorList>
            <consortium name="DOE Joint Genome Institute"/>
            <person name="Riley R."/>
            <person name="Haridas S."/>
            <person name="Wolfe K.H."/>
            <person name="Lopes M.R."/>
            <person name="Hittinger C.T."/>
            <person name="Goker M."/>
            <person name="Salamov A."/>
            <person name="Wisecaver J."/>
            <person name="Long T.M."/>
            <person name="Aerts A.L."/>
            <person name="Barry K."/>
            <person name="Choi C."/>
            <person name="Clum A."/>
            <person name="Coughlan A.Y."/>
            <person name="Deshpande S."/>
            <person name="Douglass A.P."/>
            <person name="Hanson S.J."/>
            <person name="Klenk H.-P."/>
            <person name="Labutti K."/>
            <person name="Lapidus A."/>
            <person name="Lindquist E."/>
            <person name="Lipzen A."/>
            <person name="Meier-Kolthoff J.P."/>
            <person name="Ohm R.A."/>
            <person name="Otillar R.P."/>
            <person name="Pangilinan J."/>
            <person name="Peng Y."/>
            <person name="Rokas A."/>
            <person name="Rosa C.A."/>
            <person name="Scheuner C."/>
            <person name="Sibirny A.A."/>
            <person name="Slot J.C."/>
            <person name="Stielow J.B."/>
            <person name="Sun H."/>
            <person name="Kurtzman C.P."/>
            <person name="Blackwell M."/>
            <person name="Grigoriev I.V."/>
            <person name="Jeffries T.W."/>
        </authorList>
    </citation>
    <scope>NUCLEOTIDE SEQUENCE [LARGE SCALE GENOMIC DNA]</scope>
    <source>
        <strain evidence="3">NRRL Y-1933</strain>
    </source>
</reference>
<keyword evidence="3" id="KW-1185">Reference proteome</keyword>
<organism evidence="2 3">
    <name type="scientific">Hyphopichia burtonii NRRL Y-1933</name>
    <dbReference type="NCBI Taxonomy" id="984485"/>
    <lineage>
        <taxon>Eukaryota</taxon>
        <taxon>Fungi</taxon>
        <taxon>Dikarya</taxon>
        <taxon>Ascomycota</taxon>
        <taxon>Saccharomycotina</taxon>
        <taxon>Pichiomycetes</taxon>
        <taxon>Debaryomycetaceae</taxon>
        <taxon>Hyphopichia</taxon>
    </lineage>
</organism>
<evidence type="ECO:0000256" key="1">
    <source>
        <dbReference type="SAM" id="Phobius"/>
    </source>
</evidence>
<keyword evidence="1" id="KW-0472">Membrane</keyword>
<dbReference type="Proteomes" id="UP000095085">
    <property type="component" value="Unassembled WGS sequence"/>
</dbReference>
<sequence>MRLHIRFRRNGSGRNKLKKFWRRKYGKHIRCDDDESDENIQISRITLSDNKEEKVFIDHNEFPDELPPSYDQANTCINSCNTSSDTSSDAEVRGRTREIQYKSKLCSFLQQQQQLHRRETKSNAGIMIKVGSEINSPLISQRIMNQISSNNQFNYRLGKIISLIKLLCFIYLIFVILIHFSIQSSNIIE</sequence>
<feature type="transmembrane region" description="Helical" evidence="1">
    <location>
        <begin position="163"/>
        <end position="182"/>
    </location>
</feature>
<name>A0A1E4RBG1_9ASCO</name>
<evidence type="ECO:0000313" key="2">
    <source>
        <dbReference type="EMBL" id="ODV64590.1"/>
    </source>
</evidence>